<gene>
    <name evidence="1" type="ORF">IC617_08360</name>
</gene>
<comment type="caution">
    <text evidence="1">The sequence shown here is derived from an EMBL/GenBank/DDBJ whole genome shotgun (WGS) entry which is preliminary data.</text>
</comment>
<evidence type="ECO:0000313" key="2">
    <source>
        <dbReference type="Proteomes" id="UP000638014"/>
    </source>
</evidence>
<reference evidence="1" key="1">
    <citation type="submission" date="2020-09" db="EMBL/GenBank/DDBJ databases">
        <title>A novel bacterium of genus Neiella, isolated from South China Sea.</title>
        <authorList>
            <person name="Huang H."/>
            <person name="Mo K."/>
            <person name="Hu Y."/>
        </authorList>
    </citation>
    <scope>NUCLEOTIDE SEQUENCE</scope>
    <source>
        <strain evidence="1">HB171785</strain>
    </source>
</reference>
<sequence>MSVITVLLTGGLAGVLGALGGFAGRYAALKCAQLSQFDSHRVTSRTQPQAPGRDWISNYFARTLPAPFVAGAICALLFHDASEYVRIAMSMTSGVVAPTVMRHLATAPFNELVGLVELLYKLRK</sequence>
<accession>A0A8J6QU46</accession>
<dbReference type="RefSeq" id="WP_191144544.1">
    <property type="nucleotide sequence ID" value="NZ_JACXAF010000009.1"/>
</dbReference>
<keyword evidence="2" id="KW-1185">Reference proteome</keyword>
<organism evidence="1 2">
    <name type="scientific">Neiella litorisoli</name>
    <dbReference type="NCBI Taxonomy" id="2771431"/>
    <lineage>
        <taxon>Bacteria</taxon>
        <taxon>Pseudomonadati</taxon>
        <taxon>Pseudomonadota</taxon>
        <taxon>Gammaproteobacteria</taxon>
        <taxon>Alteromonadales</taxon>
        <taxon>Echinimonadaceae</taxon>
        <taxon>Neiella</taxon>
    </lineage>
</organism>
<name>A0A8J6QU46_9GAMM</name>
<proteinExistence type="predicted"/>
<dbReference type="EMBL" id="JACXAF010000009">
    <property type="protein sequence ID" value="MBD1389437.1"/>
    <property type="molecule type" value="Genomic_DNA"/>
</dbReference>
<evidence type="ECO:0000313" key="1">
    <source>
        <dbReference type="EMBL" id="MBD1389437.1"/>
    </source>
</evidence>
<protein>
    <submittedName>
        <fullName evidence="1">Uncharacterized protein</fullName>
    </submittedName>
</protein>
<dbReference type="Proteomes" id="UP000638014">
    <property type="component" value="Unassembled WGS sequence"/>
</dbReference>
<dbReference type="AlphaFoldDB" id="A0A8J6QU46"/>